<dbReference type="EMBL" id="MJBS01000096">
    <property type="protein sequence ID" value="OHE94673.1"/>
    <property type="molecule type" value="Genomic_DNA"/>
</dbReference>
<keyword evidence="3" id="KW-1185">Reference proteome</keyword>
<accession>A0A1G4B016</accession>
<dbReference type="AlphaFoldDB" id="A0A1G4B016"/>
<feature type="signal peptide" evidence="1">
    <location>
        <begin position="1"/>
        <end position="21"/>
    </location>
</feature>
<evidence type="ECO:0000313" key="2">
    <source>
        <dbReference type="EMBL" id="OHE94673.1"/>
    </source>
</evidence>
<feature type="chain" id="PRO_5009602322" evidence="1">
    <location>
        <begin position="22"/>
        <end position="124"/>
    </location>
</feature>
<keyword evidence="1" id="KW-0732">Signal</keyword>
<dbReference type="GeneID" id="34563213"/>
<gene>
    <name evidence="2" type="ORF">CORC01_10074</name>
</gene>
<evidence type="ECO:0000313" key="3">
    <source>
        <dbReference type="Proteomes" id="UP000176998"/>
    </source>
</evidence>
<evidence type="ECO:0000256" key="1">
    <source>
        <dbReference type="SAM" id="SignalP"/>
    </source>
</evidence>
<reference evidence="2 3" key="1">
    <citation type="submission" date="2016-09" db="EMBL/GenBank/DDBJ databases">
        <authorList>
            <person name="Capua I."/>
            <person name="De Benedictis P."/>
            <person name="Joannis T."/>
            <person name="Lombin L.H."/>
            <person name="Cattoli G."/>
        </authorList>
    </citation>
    <scope>NUCLEOTIDE SEQUENCE [LARGE SCALE GENOMIC DNA]</scope>
    <source>
        <strain evidence="2 3">IMI 309357</strain>
    </source>
</reference>
<comment type="caution">
    <text evidence="2">The sequence shown here is derived from an EMBL/GenBank/DDBJ whole genome shotgun (WGS) entry which is preliminary data.</text>
</comment>
<organism evidence="2 3">
    <name type="scientific">Colletotrichum orchidophilum</name>
    <dbReference type="NCBI Taxonomy" id="1209926"/>
    <lineage>
        <taxon>Eukaryota</taxon>
        <taxon>Fungi</taxon>
        <taxon>Dikarya</taxon>
        <taxon>Ascomycota</taxon>
        <taxon>Pezizomycotina</taxon>
        <taxon>Sordariomycetes</taxon>
        <taxon>Hypocreomycetidae</taxon>
        <taxon>Glomerellales</taxon>
        <taxon>Glomerellaceae</taxon>
        <taxon>Colletotrichum</taxon>
    </lineage>
</organism>
<proteinExistence type="predicted"/>
<dbReference type="RefSeq" id="XP_022471835.1">
    <property type="nucleotide sequence ID" value="XM_022621703.1"/>
</dbReference>
<name>A0A1G4B016_9PEZI</name>
<protein>
    <submittedName>
        <fullName evidence="2">Uncharacterized protein</fullName>
    </submittedName>
</protein>
<dbReference type="Proteomes" id="UP000176998">
    <property type="component" value="Unassembled WGS sequence"/>
</dbReference>
<sequence length="124" mass="12946">MQVSIKSVLLAVIGTLTLVHASPTGADGLLSREAIPEPKADCCSCDLENRGAGNYICRVPKKGICVVPAIACPHDPVTQELCCCCDPKVPATRCQAVPKGSGCICTAVKCPFQFDPSFLPVSSL</sequence>
<dbReference type="OrthoDB" id="4788884at2759"/>